<dbReference type="EMBL" id="JADIMB010000063">
    <property type="protein sequence ID" value="MBO8471033.1"/>
    <property type="molecule type" value="Genomic_DNA"/>
</dbReference>
<reference evidence="4" key="1">
    <citation type="submission" date="2020-10" db="EMBL/GenBank/DDBJ databases">
        <authorList>
            <person name="Gilroy R."/>
        </authorList>
    </citation>
    <scope>NUCLEOTIDE SEQUENCE</scope>
    <source>
        <strain evidence="4">B2-22910</strain>
    </source>
</reference>
<evidence type="ECO:0000259" key="2">
    <source>
        <dbReference type="Pfam" id="PF17163"/>
    </source>
</evidence>
<evidence type="ECO:0000259" key="3">
    <source>
        <dbReference type="Pfam" id="PF17165"/>
    </source>
</evidence>
<proteinExistence type="predicted"/>
<evidence type="ECO:0000313" key="4">
    <source>
        <dbReference type="EMBL" id="MBO8471033.1"/>
    </source>
</evidence>
<dbReference type="Pfam" id="PF17163">
    <property type="entry name" value="DUF5125"/>
    <property type="match status" value="1"/>
</dbReference>
<organism evidence="4 5">
    <name type="scientific">Candidatus Cryptobacteroides faecavium</name>
    <dbReference type="NCBI Taxonomy" id="2840762"/>
    <lineage>
        <taxon>Bacteria</taxon>
        <taxon>Pseudomonadati</taxon>
        <taxon>Bacteroidota</taxon>
        <taxon>Bacteroidia</taxon>
        <taxon>Bacteroidales</taxon>
        <taxon>Candidatus Cryptobacteroides</taxon>
    </lineage>
</organism>
<dbReference type="PROSITE" id="PS51257">
    <property type="entry name" value="PROKAR_LIPOPROTEIN"/>
    <property type="match status" value="1"/>
</dbReference>
<name>A0A9D9NEY4_9BACT</name>
<dbReference type="InterPro" id="IPR033429">
    <property type="entry name" value="DUF5125"/>
</dbReference>
<protein>
    <submittedName>
        <fullName evidence="4">DUF5125 domain-containing protein</fullName>
    </submittedName>
</protein>
<dbReference type="Pfam" id="PF17165">
    <property type="entry name" value="DUF5121"/>
    <property type="match status" value="1"/>
</dbReference>
<feature type="domain" description="DUF5121" evidence="3">
    <location>
        <begin position="322"/>
        <end position="448"/>
    </location>
</feature>
<feature type="domain" description="DUF5016" evidence="1">
    <location>
        <begin position="1"/>
        <end position="119"/>
    </location>
</feature>
<evidence type="ECO:0000313" key="5">
    <source>
        <dbReference type="Proteomes" id="UP000823603"/>
    </source>
</evidence>
<dbReference type="InterPro" id="IPR033430">
    <property type="entry name" value="DUF5121"/>
</dbReference>
<dbReference type="Proteomes" id="UP000823603">
    <property type="component" value="Unassembled WGS sequence"/>
</dbReference>
<comment type="caution">
    <text evidence="4">The sequence shown here is derived from an EMBL/GenBank/DDBJ whole genome shotgun (WGS) entry which is preliminary data.</text>
</comment>
<dbReference type="InterPro" id="IPR032184">
    <property type="entry name" value="DUF5016"/>
</dbReference>
<reference evidence="4" key="2">
    <citation type="journal article" date="2021" name="PeerJ">
        <title>Extensive microbial diversity within the chicken gut microbiome revealed by metagenomics and culture.</title>
        <authorList>
            <person name="Gilroy R."/>
            <person name="Ravi A."/>
            <person name="Getino M."/>
            <person name="Pursley I."/>
            <person name="Horton D.L."/>
            <person name="Alikhan N.F."/>
            <person name="Baker D."/>
            <person name="Gharbi K."/>
            <person name="Hall N."/>
            <person name="Watson M."/>
            <person name="Adriaenssens E.M."/>
            <person name="Foster-Nyarko E."/>
            <person name="Jarju S."/>
            <person name="Secka A."/>
            <person name="Antonio M."/>
            <person name="Oren A."/>
            <person name="Chaudhuri R.R."/>
            <person name="La Ragione R."/>
            <person name="Hildebrand F."/>
            <person name="Pallen M.J."/>
        </authorList>
    </citation>
    <scope>NUCLEOTIDE SEQUENCE</scope>
    <source>
        <strain evidence="4">B2-22910</strain>
    </source>
</reference>
<sequence>MKNIVKATIALTAAASVFMSCKKEFEYVFADKGPNLSVASYSESADMGGRLTFSVDVSDSDFALSTVKAKLCFDQDVVSDTTIRTKEAGIYDGWLDVPFMKDIPNGNAALVFEAQNVGQAITRDTVYVAVSRPEFEYLTLVTADGRQYRMEPAGEKYVYAVEGDFPPQCSASIESAPVPGTQNVLHFGWESGAVELDAEGMIPFSYSSTGYTITFNTLTFEASPFEIPQEAISINGQEMEMVSAGNYSVTLDLKQNSSLSVSGIELTELLSYYLDPDYLTIGTTGAAFNAVSGHYRIDLNTAAKTVRFTRVKEDGTDATLAEGALWLMGWGVASPVMTNQFGWDSGNNYCMAEVRPMVFQFTGKAVAETDGTTQGGRFRYDYVSAKYFAQNAWGNECGKIFGSATTVNLEGNSAQCLKMSDSYNIELADASGAPLELGATYRLTIDLTKAESDGIETIRFDKL</sequence>
<gene>
    <name evidence="4" type="ORF">IAB82_04470</name>
</gene>
<dbReference type="AlphaFoldDB" id="A0A9D9NEY4"/>
<evidence type="ECO:0000259" key="1">
    <source>
        <dbReference type="Pfam" id="PF16408"/>
    </source>
</evidence>
<feature type="domain" description="DUF5125" evidence="2">
    <location>
        <begin position="129"/>
        <end position="309"/>
    </location>
</feature>
<dbReference type="Pfam" id="PF16408">
    <property type="entry name" value="DUF5016"/>
    <property type="match status" value="1"/>
</dbReference>
<accession>A0A9D9NEY4</accession>